<dbReference type="AlphaFoldDB" id="A0A2A7S244"/>
<dbReference type="NCBIfam" id="TIGR02017">
    <property type="entry name" value="hutG_amidohyd"/>
    <property type="match status" value="1"/>
</dbReference>
<dbReference type="InterPro" id="IPR010247">
    <property type="entry name" value="HutG_amidohyd"/>
</dbReference>
<sequence length="267" mass="29367">MNAVAEPAVFTLHQGSVPLLVSIPHAGTRLPEDIARTMTPVAAHVDDCDWHLERLYGFVRELGGSVLVPANARYVVDLNRPPDNANLYPGQDTTGLVPVDTFDKEALYPAGGQPDEAEIMRRRDRYWLPYHTALKDEIARLAAEHGRVLLWEAHSIRSQVPRFFEGRLPDFNFGTANGASAAPGLGEALAEVVTRHGAYTAVANGRFKGGYITRQYGAPDAKVDAVQLELAQITYMDETRPYAYDEGKADAVAPLLERLLKTALAYR</sequence>
<dbReference type="Proteomes" id="UP000220629">
    <property type="component" value="Unassembled WGS sequence"/>
</dbReference>
<proteinExistence type="predicted"/>
<gene>
    <name evidence="1" type="primary">hutG</name>
    <name evidence="1" type="ORF">CRM94_23880</name>
</gene>
<evidence type="ECO:0000313" key="2">
    <source>
        <dbReference type="Proteomes" id="UP000220629"/>
    </source>
</evidence>
<dbReference type="Gene3D" id="3.40.630.40">
    <property type="entry name" value="Zn-dependent exopeptidases"/>
    <property type="match status" value="1"/>
</dbReference>
<dbReference type="EMBL" id="PDDY01000004">
    <property type="protein sequence ID" value="PEH37562.1"/>
    <property type="molecule type" value="Genomic_DNA"/>
</dbReference>
<reference evidence="2" key="1">
    <citation type="submission" date="2017-09" db="EMBL/GenBank/DDBJ databases">
        <title>FDA dAtabase for Regulatory Grade micrObial Sequences (FDA-ARGOS): Supporting development and validation of Infectious Disease Dx tests.</title>
        <authorList>
            <person name="Minogue T."/>
            <person name="Wolcott M."/>
            <person name="Wasieloski L."/>
            <person name="Aguilar W."/>
            <person name="Moore D."/>
            <person name="Tallon L."/>
            <person name="Sadzewicz L."/>
            <person name="Ott S."/>
            <person name="Zhao X."/>
            <person name="Nagaraj S."/>
            <person name="Vavikolanu K."/>
            <person name="Aluvathingal J."/>
            <person name="Nadendla S."/>
            <person name="Sichtig H."/>
        </authorList>
    </citation>
    <scope>NUCLEOTIDE SEQUENCE [LARGE SCALE GENOMIC DNA]</scope>
    <source>
        <strain evidence="2">FDAARGOS_390</strain>
    </source>
</reference>
<comment type="caution">
    <text evidence="1">The sequence shown here is derived from an EMBL/GenBank/DDBJ whole genome shotgun (WGS) entry which is preliminary data.</text>
</comment>
<protein>
    <submittedName>
        <fullName evidence="1">N-formylglutamate deformylase</fullName>
    </submittedName>
</protein>
<dbReference type="Pfam" id="PF05013">
    <property type="entry name" value="FGase"/>
    <property type="match status" value="1"/>
</dbReference>
<dbReference type="RefSeq" id="WP_096750531.1">
    <property type="nucleotide sequence ID" value="NZ_CADEPO010000022.1"/>
</dbReference>
<organism evidence="1 2">
    <name type="scientific">Burkholderia gladioli</name>
    <name type="common">Pseudomonas marginata</name>
    <name type="synonym">Phytomonas marginata</name>
    <dbReference type="NCBI Taxonomy" id="28095"/>
    <lineage>
        <taxon>Bacteria</taxon>
        <taxon>Pseudomonadati</taxon>
        <taxon>Pseudomonadota</taxon>
        <taxon>Betaproteobacteria</taxon>
        <taxon>Burkholderiales</taxon>
        <taxon>Burkholderiaceae</taxon>
        <taxon>Burkholderia</taxon>
    </lineage>
</organism>
<dbReference type="InterPro" id="IPR007709">
    <property type="entry name" value="N-FG_amidohydro"/>
</dbReference>
<accession>A0A2A7S244</accession>
<dbReference type="SUPFAM" id="SSF53187">
    <property type="entry name" value="Zn-dependent exopeptidases"/>
    <property type="match status" value="1"/>
</dbReference>
<name>A0A2A7S244_BURGA</name>
<evidence type="ECO:0000313" key="1">
    <source>
        <dbReference type="EMBL" id="PEH37562.1"/>
    </source>
</evidence>